<name>A0A4R5DNN7_9BACT</name>
<evidence type="ECO:0000313" key="1">
    <source>
        <dbReference type="EMBL" id="TDE13611.1"/>
    </source>
</evidence>
<evidence type="ECO:0000313" key="2">
    <source>
        <dbReference type="Proteomes" id="UP000294850"/>
    </source>
</evidence>
<proteinExistence type="predicted"/>
<organism evidence="1 2">
    <name type="scientific">Dyadobacter psychrotolerans</name>
    <dbReference type="NCBI Taxonomy" id="2541721"/>
    <lineage>
        <taxon>Bacteria</taxon>
        <taxon>Pseudomonadati</taxon>
        <taxon>Bacteroidota</taxon>
        <taxon>Cytophagia</taxon>
        <taxon>Cytophagales</taxon>
        <taxon>Spirosomataceae</taxon>
        <taxon>Dyadobacter</taxon>
    </lineage>
</organism>
<accession>A0A4R5DNN7</accession>
<gene>
    <name evidence="1" type="ORF">E0F88_17030</name>
</gene>
<keyword evidence="2" id="KW-1185">Reference proteome</keyword>
<protein>
    <submittedName>
        <fullName evidence="1">Uncharacterized protein</fullName>
    </submittedName>
</protein>
<dbReference type="EMBL" id="SMFL01000006">
    <property type="protein sequence ID" value="TDE13611.1"/>
    <property type="molecule type" value="Genomic_DNA"/>
</dbReference>
<reference evidence="1 2" key="1">
    <citation type="submission" date="2019-03" db="EMBL/GenBank/DDBJ databases">
        <title>Dyadobacter AR-3-6 sp. nov., isolated from arctic soil.</title>
        <authorList>
            <person name="Chaudhary D.K."/>
        </authorList>
    </citation>
    <scope>NUCLEOTIDE SEQUENCE [LARGE SCALE GENOMIC DNA]</scope>
    <source>
        <strain evidence="1 2">AR-3-6</strain>
    </source>
</reference>
<sequence length="86" mass="9932">MSLQDEMADQESEKFERKLAELLGVSYDELLITEYEVTDNIGNDDVVYEHIVRFTEDSPRSVLEKIIGLNERNEITLPIVDLADEE</sequence>
<dbReference type="OrthoDB" id="1551306at2"/>
<comment type="caution">
    <text evidence="1">The sequence shown here is derived from an EMBL/GenBank/DDBJ whole genome shotgun (WGS) entry which is preliminary data.</text>
</comment>
<dbReference type="AlphaFoldDB" id="A0A4R5DNN7"/>
<dbReference type="RefSeq" id="WP_131959488.1">
    <property type="nucleotide sequence ID" value="NZ_SMFL01000006.1"/>
</dbReference>
<dbReference type="Proteomes" id="UP000294850">
    <property type="component" value="Unassembled WGS sequence"/>
</dbReference>